<evidence type="ECO:0000256" key="4">
    <source>
        <dbReference type="ARBA" id="ARBA00022683"/>
    </source>
</evidence>
<dbReference type="Gene3D" id="3.30.1340.10">
    <property type="entry name" value="HPr-like"/>
    <property type="match status" value="1"/>
</dbReference>
<dbReference type="SUPFAM" id="SSF55594">
    <property type="entry name" value="HPr-like"/>
    <property type="match status" value="1"/>
</dbReference>
<evidence type="ECO:0000313" key="6">
    <source>
        <dbReference type="EMBL" id="SFU45339.1"/>
    </source>
</evidence>
<dbReference type="PROSITE" id="PS00369">
    <property type="entry name" value="PTS_HPR_HIS"/>
    <property type="match status" value="1"/>
</dbReference>
<reference evidence="7" key="1">
    <citation type="submission" date="2016-10" db="EMBL/GenBank/DDBJ databases">
        <authorList>
            <person name="Varghese N."/>
            <person name="Submissions S."/>
        </authorList>
    </citation>
    <scope>NUCLEOTIDE SEQUENCE [LARGE SCALE GENOMIC DNA]</scope>
    <source>
        <strain evidence="7">Nl14</strain>
    </source>
</reference>
<comment type="subcellular location">
    <subcellularLocation>
        <location evidence="1">Cytoplasm</location>
    </subcellularLocation>
</comment>
<dbReference type="GO" id="GO:0009401">
    <property type="term" value="P:phosphoenolpyruvate-dependent sugar phosphotransferase system"/>
    <property type="evidence" value="ECO:0007669"/>
    <property type="project" value="UniProtKB-KW"/>
</dbReference>
<dbReference type="InterPro" id="IPR002114">
    <property type="entry name" value="PTS_HPr_Ser_P_site"/>
</dbReference>
<dbReference type="RefSeq" id="WP_074973788.1">
    <property type="nucleotide sequence ID" value="NZ_FPBZ01000004.1"/>
</dbReference>
<evidence type="ECO:0000256" key="3">
    <source>
        <dbReference type="ARBA" id="ARBA00022490"/>
    </source>
</evidence>
<dbReference type="InterPro" id="IPR001020">
    <property type="entry name" value="PTS_HPr_His_P_site"/>
</dbReference>
<keyword evidence="3" id="KW-0963">Cytoplasm</keyword>
<dbReference type="PROSITE" id="PS00589">
    <property type="entry name" value="PTS_HPR_SER"/>
    <property type="match status" value="1"/>
</dbReference>
<evidence type="ECO:0000259" key="5">
    <source>
        <dbReference type="PROSITE" id="PS51350"/>
    </source>
</evidence>
<dbReference type="PANTHER" id="PTHR33705">
    <property type="entry name" value="PHOSPHOCARRIER PROTEIN HPR"/>
    <property type="match status" value="1"/>
</dbReference>
<gene>
    <name evidence="6" type="ORF">SAMN05216417_10441</name>
</gene>
<dbReference type="InterPro" id="IPR035895">
    <property type="entry name" value="HPr-like_sf"/>
</dbReference>
<keyword evidence="4" id="KW-0598">Phosphotransferase system</keyword>
<proteinExistence type="inferred from homology"/>
<dbReference type="OrthoDB" id="9798965at2"/>
<dbReference type="EMBL" id="FPBZ01000004">
    <property type="protein sequence ID" value="SFU45339.1"/>
    <property type="molecule type" value="Genomic_DNA"/>
</dbReference>
<dbReference type="CDD" id="cd00367">
    <property type="entry name" value="PTS-HPr_like"/>
    <property type="match status" value="1"/>
</dbReference>
<dbReference type="AlphaFoldDB" id="A0A1I7GA79"/>
<dbReference type="InterPro" id="IPR000032">
    <property type="entry name" value="HPr-like"/>
</dbReference>
<accession>A0A1I7GA79</accession>
<evidence type="ECO:0000256" key="2">
    <source>
        <dbReference type="ARBA" id="ARBA00010736"/>
    </source>
</evidence>
<sequence>MQHKEIKILNKLGMHARASAKFTQLASRYHSDVWLTRNDRKVNAKSIMGVMMLAANQGATLVIETAGEDEIEAMQALIQLIEDRFGESE</sequence>
<dbReference type="InterPro" id="IPR050399">
    <property type="entry name" value="HPr"/>
</dbReference>
<dbReference type="NCBIfam" id="TIGR01003">
    <property type="entry name" value="PTS_HPr_family"/>
    <property type="match status" value="1"/>
</dbReference>
<protein>
    <submittedName>
        <fullName evidence="6">Phosphocarrier protein</fullName>
    </submittedName>
</protein>
<comment type="similarity">
    <text evidence="2">Belongs to the HPr family.</text>
</comment>
<dbReference type="GO" id="GO:0005737">
    <property type="term" value="C:cytoplasm"/>
    <property type="evidence" value="ECO:0007669"/>
    <property type="project" value="UniProtKB-SubCell"/>
</dbReference>
<evidence type="ECO:0000256" key="1">
    <source>
        <dbReference type="ARBA" id="ARBA00004496"/>
    </source>
</evidence>
<evidence type="ECO:0000313" key="7">
    <source>
        <dbReference type="Proteomes" id="UP000182649"/>
    </source>
</evidence>
<dbReference type="Proteomes" id="UP000182649">
    <property type="component" value="Unassembled WGS sequence"/>
</dbReference>
<name>A0A1I7GA79_9PROT</name>
<dbReference type="PRINTS" id="PR00107">
    <property type="entry name" value="PHOSPHOCPHPR"/>
</dbReference>
<dbReference type="PANTHER" id="PTHR33705:SF2">
    <property type="entry name" value="PHOSPHOCARRIER PROTEIN NPR"/>
    <property type="match status" value="1"/>
</dbReference>
<feature type="domain" description="HPr" evidence="5">
    <location>
        <begin position="1"/>
        <end position="88"/>
    </location>
</feature>
<organism evidence="6 7">
    <name type="scientific">Nitrosospira multiformis</name>
    <dbReference type="NCBI Taxonomy" id="1231"/>
    <lineage>
        <taxon>Bacteria</taxon>
        <taxon>Pseudomonadati</taxon>
        <taxon>Pseudomonadota</taxon>
        <taxon>Betaproteobacteria</taxon>
        <taxon>Nitrosomonadales</taxon>
        <taxon>Nitrosomonadaceae</taxon>
        <taxon>Nitrosospira</taxon>
    </lineage>
</organism>
<dbReference type="Pfam" id="PF00381">
    <property type="entry name" value="PTS-HPr"/>
    <property type="match status" value="1"/>
</dbReference>
<dbReference type="PROSITE" id="PS51350">
    <property type="entry name" value="PTS_HPR_DOM"/>
    <property type="match status" value="1"/>
</dbReference>